<dbReference type="GO" id="GO:0006122">
    <property type="term" value="P:mitochondrial electron transport, ubiquinol to cytochrome c"/>
    <property type="evidence" value="ECO:0007669"/>
    <property type="project" value="TreeGrafter"/>
</dbReference>
<reference evidence="20" key="1">
    <citation type="submission" date="2019-06" db="EMBL/GenBank/DDBJ databases">
        <title>Draft genome sequence of the griseofulvin-producing fungus Xylaria cubensis strain G536.</title>
        <authorList>
            <person name="Mead M.E."/>
            <person name="Raja H.A."/>
            <person name="Steenwyk J.L."/>
            <person name="Knowles S.L."/>
            <person name="Oberlies N.H."/>
            <person name="Rokas A."/>
        </authorList>
    </citation>
    <scope>NUCLEOTIDE SEQUENCE [LARGE SCALE GENOMIC DNA]</scope>
    <source>
        <strain evidence="20">G536</strain>
    </source>
</reference>
<evidence type="ECO:0000256" key="6">
    <source>
        <dbReference type="ARBA" id="ARBA00022660"/>
    </source>
</evidence>
<accession>A0A553IDD3</accession>
<protein>
    <recommendedName>
        <fullName evidence="3">quinol--cytochrome-c reductase</fullName>
        <ecNumber evidence="3">7.1.1.8</ecNumber>
    </recommendedName>
</protein>
<evidence type="ECO:0000256" key="13">
    <source>
        <dbReference type="ARBA" id="ARBA00023004"/>
    </source>
</evidence>
<dbReference type="InterPro" id="IPR002326">
    <property type="entry name" value="Cyt_c1"/>
</dbReference>
<dbReference type="Proteomes" id="UP000319160">
    <property type="component" value="Unassembled WGS sequence"/>
</dbReference>
<dbReference type="PANTHER" id="PTHR10266">
    <property type="entry name" value="CYTOCHROME C1"/>
    <property type="match status" value="1"/>
</dbReference>
<dbReference type="SUPFAM" id="SSF46626">
    <property type="entry name" value="Cytochrome c"/>
    <property type="match status" value="1"/>
</dbReference>
<feature type="binding site" description="covalent" evidence="17">
    <location>
        <position position="534"/>
    </location>
    <ligand>
        <name>heme c</name>
        <dbReference type="ChEBI" id="CHEBI:61717"/>
    </ligand>
</feature>
<evidence type="ECO:0000256" key="10">
    <source>
        <dbReference type="ARBA" id="ARBA00022967"/>
    </source>
</evidence>
<feature type="compositionally biased region" description="Acidic residues" evidence="18">
    <location>
        <begin position="439"/>
        <end position="452"/>
    </location>
</feature>
<feature type="region of interest" description="Disordered" evidence="18">
    <location>
        <begin position="439"/>
        <end position="461"/>
    </location>
</feature>
<evidence type="ECO:0000256" key="11">
    <source>
        <dbReference type="ARBA" id="ARBA00022982"/>
    </source>
</evidence>
<dbReference type="PANTHER" id="PTHR10266:SF3">
    <property type="entry name" value="CYTOCHROME C1, HEME PROTEIN, MITOCHONDRIAL"/>
    <property type="match status" value="1"/>
</dbReference>
<dbReference type="OrthoDB" id="5925at2759"/>
<dbReference type="Pfam" id="PF02167">
    <property type="entry name" value="Cytochrom_C1"/>
    <property type="match status" value="1"/>
</dbReference>
<organism evidence="19 20">
    <name type="scientific">Xylaria flabelliformis</name>
    <dbReference type="NCBI Taxonomy" id="2512241"/>
    <lineage>
        <taxon>Eukaryota</taxon>
        <taxon>Fungi</taxon>
        <taxon>Dikarya</taxon>
        <taxon>Ascomycota</taxon>
        <taxon>Pezizomycotina</taxon>
        <taxon>Sordariomycetes</taxon>
        <taxon>Xylariomycetidae</taxon>
        <taxon>Xylariales</taxon>
        <taxon>Xylariaceae</taxon>
        <taxon>Xylaria</taxon>
    </lineage>
</organism>
<dbReference type="EMBL" id="VFLP01000003">
    <property type="protein sequence ID" value="TRX98222.1"/>
    <property type="molecule type" value="Genomic_DNA"/>
</dbReference>
<feature type="binding site" description="covalent" evidence="17">
    <location>
        <position position="414"/>
    </location>
    <ligand>
        <name>heme c</name>
        <dbReference type="ChEBI" id="CHEBI:61717"/>
    </ligand>
</feature>
<comment type="cofactor">
    <cofactor evidence="17">
        <name>heme c</name>
        <dbReference type="ChEBI" id="CHEBI:61717"/>
    </cofactor>
    <text evidence="17">Binds 1 heme c group covalently per subunit.</text>
</comment>
<evidence type="ECO:0000256" key="16">
    <source>
        <dbReference type="ARBA" id="ARBA00029351"/>
    </source>
</evidence>
<comment type="catalytic activity">
    <reaction evidence="16">
        <text>a quinol + 2 Fe(III)-[cytochrome c](out) = a quinone + 2 Fe(II)-[cytochrome c](out) + 2 H(+)(out)</text>
        <dbReference type="Rhea" id="RHEA:11484"/>
        <dbReference type="Rhea" id="RHEA-COMP:10350"/>
        <dbReference type="Rhea" id="RHEA-COMP:14399"/>
        <dbReference type="ChEBI" id="CHEBI:15378"/>
        <dbReference type="ChEBI" id="CHEBI:24646"/>
        <dbReference type="ChEBI" id="CHEBI:29033"/>
        <dbReference type="ChEBI" id="CHEBI:29034"/>
        <dbReference type="ChEBI" id="CHEBI:132124"/>
        <dbReference type="EC" id="7.1.1.8"/>
    </reaction>
</comment>
<evidence type="ECO:0000256" key="15">
    <source>
        <dbReference type="ARBA" id="ARBA00023136"/>
    </source>
</evidence>
<evidence type="ECO:0000256" key="3">
    <source>
        <dbReference type="ARBA" id="ARBA00012951"/>
    </source>
</evidence>
<dbReference type="GO" id="GO:0020037">
    <property type="term" value="F:heme binding"/>
    <property type="evidence" value="ECO:0007669"/>
    <property type="project" value="InterPro"/>
</dbReference>
<keyword evidence="14" id="KW-0496">Mitochondrion</keyword>
<dbReference type="STRING" id="2512241.A0A553IDD3"/>
<evidence type="ECO:0000256" key="8">
    <source>
        <dbReference type="ARBA" id="ARBA00022723"/>
    </source>
</evidence>
<evidence type="ECO:0000256" key="1">
    <source>
        <dbReference type="ARBA" id="ARBA00004273"/>
    </source>
</evidence>
<evidence type="ECO:0000256" key="5">
    <source>
        <dbReference type="ARBA" id="ARBA00022617"/>
    </source>
</evidence>
<dbReference type="AlphaFoldDB" id="A0A553IDD3"/>
<dbReference type="GO" id="GO:0046872">
    <property type="term" value="F:metal ion binding"/>
    <property type="evidence" value="ECO:0007669"/>
    <property type="project" value="UniProtKB-KW"/>
</dbReference>
<comment type="subcellular location">
    <subcellularLocation>
        <location evidence="1">Mitochondrion inner membrane</location>
    </subcellularLocation>
</comment>
<keyword evidence="20" id="KW-1185">Reference proteome</keyword>
<keyword evidence="13 17" id="KW-0408">Iron</keyword>
<evidence type="ECO:0000256" key="7">
    <source>
        <dbReference type="ARBA" id="ARBA00022692"/>
    </source>
</evidence>
<keyword evidence="15" id="KW-0472">Membrane</keyword>
<dbReference type="InterPro" id="IPR036909">
    <property type="entry name" value="Cyt_c-like_dom_sf"/>
</dbReference>
<keyword evidence="11" id="KW-0249">Electron transport</keyword>
<keyword evidence="10" id="KW-1278">Translocase</keyword>
<dbReference type="FunFam" id="1.10.760.10:FF:000002">
    <property type="entry name" value="Cytochrome c1, heme protein"/>
    <property type="match status" value="1"/>
</dbReference>
<evidence type="ECO:0000256" key="14">
    <source>
        <dbReference type="ARBA" id="ARBA00023128"/>
    </source>
</evidence>
<gene>
    <name evidence="19" type="ORF">FHL15_000867</name>
</gene>
<keyword evidence="9" id="KW-0999">Mitochondrion inner membrane</keyword>
<evidence type="ECO:0000256" key="4">
    <source>
        <dbReference type="ARBA" id="ARBA00022448"/>
    </source>
</evidence>
<evidence type="ECO:0000256" key="9">
    <source>
        <dbReference type="ARBA" id="ARBA00022792"/>
    </source>
</evidence>
<evidence type="ECO:0000256" key="2">
    <source>
        <dbReference type="ARBA" id="ARBA00006488"/>
    </source>
</evidence>
<evidence type="ECO:0000256" key="17">
    <source>
        <dbReference type="PIRSR" id="PIRSR602326-1"/>
    </source>
</evidence>
<dbReference type="InterPro" id="IPR021157">
    <property type="entry name" value="Cyt_c1_TM_anchor_C"/>
</dbReference>
<dbReference type="GO" id="GO:0005743">
    <property type="term" value="C:mitochondrial inner membrane"/>
    <property type="evidence" value="ECO:0007669"/>
    <property type="project" value="UniProtKB-SubCell"/>
</dbReference>
<name>A0A553IDD3_9PEZI</name>
<evidence type="ECO:0000313" key="19">
    <source>
        <dbReference type="EMBL" id="TRX98222.1"/>
    </source>
</evidence>
<dbReference type="PRINTS" id="PR00603">
    <property type="entry name" value="CYTOCHROMEC1"/>
</dbReference>
<dbReference type="Gene3D" id="1.20.5.100">
    <property type="entry name" value="Cytochrome c1, transmembrane anchor, C-terminal"/>
    <property type="match status" value="1"/>
</dbReference>
<keyword evidence="7" id="KW-0812">Transmembrane</keyword>
<sequence>MTSTSVEKGGIITLSSDKMDGSEVVKVMVGPKRDEFFIPRRLLASCEYFRARLDLTHGQTSHVIRLDGQCSDMFRLFEYWLCERKGLGKFIDDAEYDQSCEELHWDLVNLQLFAANIGEAALQDVAMDALQDLYLRCNWEIDPELVKFVYTECDAEASYCLRNLRRWIVAMIAWGMGDAEERGALEAMFSKCAGLREEYDSHLKKVSASKLDVDFKNPQLRLPSNSLRKMLVRFKCIIHEEEENKPLWVGNKSLLFYQAPTYLHQVLSPLDLRLLPSTEPPIDLSTGWSTTLARHVGKIDPALDAHPQWRPEWNHRCGQGTTEPVSSPTCSRPGRRRYPRLIAHRVQRSFSSSGASTESPIKLNMAAAASTALALGSVAWYYHLYGPTAHAMTPAEEGLRRGFQVYREVCMACHSLSRIPYRSLVGTILTVDEAKAMAEENEYDSEPNDEGEIEKRPGKLSDYIPAPYKNDEAARAANNGALPPDLSLIIKGRHGGCDYVFSLLTGYPEEPPAGAQVGAGLNFNPYFPGTGIAMARVLYDGLVEYEDETPATTSQMAKDVVEFLNWAAEPEMDDRKRMGMKVLAVTSVLFALSVWVKRYKWASLKSRKIVYDPPKVSNKVRN</sequence>
<dbReference type="SUPFAM" id="SSF81496">
    <property type="entry name" value="Cytochrome c1 subunit of cytochrome bc1 complex (Ubiquinol-cytochrome c reductase), transmembrane anchor"/>
    <property type="match status" value="1"/>
</dbReference>
<keyword evidence="12" id="KW-1133">Transmembrane helix</keyword>
<comment type="similarity">
    <text evidence="2">Belongs to the cytochrome c family.</text>
</comment>
<keyword evidence="8 17" id="KW-0479">Metal-binding</keyword>
<keyword evidence="4" id="KW-0813">Transport</keyword>
<comment type="caution">
    <text evidence="19">The sequence shown here is derived from an EMBL/GenBank/DDBJ whole genome shotgun (WGS) entry which is preliminary data.</text>
</comment>
<feature type="binding site" description="covalent" evidence="17">
    <location>
        <position position="413"/>
    </location>
    <ligand>
        <name>heme c</name>
        <dbReference type="ChEBI" id="CHEBI:61717"/>
    </ligand>
</feature>
<feature type="compositionally biased region" description="Polar residues" evidence="18">
    <location>
        <begin position="319"/>
        <end position="330"/>
    </location>
</feature>
<evidence type="ECO:0000256" key="12">
    <source>
        <dbReference type="ARBA" id="ARBA00022989"/>
    </source>
</evidence>
<dbReference type="GO" id="GO:0008121">
    <property type="term" value="F:quinol-cytochrome-c reductase activity"/>
    <property type="evidence" value="ECO:0007669"/>
    <property type="project" value="UniProtKB-EC"/>
</dbReference>
<evidence type="ECO:0000256" key="18">
    <source>
        <dbReference type="SAM" id="MobiDB-lite"/>
    </source>
</evidence>
<feature type="binding site" description="covalent" evidence="17">
    <location>
        <position position="410"/>
    </location>
    <ligand>
        <name>heme c</name>
        <dbReference type="ChEBI" id="CHEBI:61717"/>
    </ligand>
</feature>
<dbReference type="Gene3D" id="1.10.760.10">
    <property type="entry name" value="Cytochrome c-like domain"/>
    <property type="match status" value="1"/>
</dbReference>
<keyword evidence="6" id="KW-0679">Respiratory chain</keyword>
<keyword evidence="5 17" id="KW-0349">Heme</keyword>
<dbReference type="EC" id="7.1.1.8" evidence="3"/>
<dbReference type="FunFam" id="1.20.5.100:FF:000003">
    <property type="entry name" value="Cytochrome c1, heme protein, mitochondrial"/>
    <property type="match status" value="1"/>
</dbReference>
<feature type="region of interest" description="Disordered" evidence="18">
    <location>
        <begin position="315"/>
        <end position="334"/>
    </location>
</feature>
<proteinExistence type="inferred from homology"/>
<evidence type="ECO:0000313" key="20">
    <source>
        <dbReference type="Proteomes" id="UP000319160"/>
    </source>
</evidence>